<reference evidence="2" key="1">
    <citation type="submission" date="2014-09" db="EMBL/GenBank/DDBJ databases">
        <authorList>
            <person name="Magalhaes I.L.F."/>
            <person name="Oliveira U."/>
            <person name="Santos F.R."/>
            <person name="Vidigal T.H.D.A."/>
            <person name="Brescovit A.D."/>
            <person name="Santos A.J."/>
        </authorList>
    </citation>
    <scope>NUCLEOTIDE SEQUENCE</scope>
    <source>
        <tissue evidence="2">Shoot tissue taken approximately 20 cm above the soil surface</tissue>
    </source>
</reference>
<dbReference type="EMBL" id="GBRH01228366">
    <property type="protein sequence ID" value="JAD69529.1"/>
    <property type="molecule type" value="Transcribed_RNA"/>
</dbReference>
<reference evidence="2" key="2">
    <citation type="journal article" date="2015" name="Data Brief">
        <title>Shoot transcriptome of the giant reed, Arundo donax.</title>
        <authorList>
            <person name="Barrero R.A."/>
            <person name="Guerrero F.D."/>
            <person name="Moolhuijzen P."/>
            <person name="Goolsby J.A."/>
            <person name="Tidwell J."/>
            <person name="Bellgard S.E."/>
            <person name="Bellgard M.I."/>
        </authorList>
    </citation>
    <scope>NUCLEOTIDE SEQUENCE</scope>
    <source>
        <tissue evidence="2">Shoot tissue taken approximately 20 cm above the soil surface</tissue>
    </source>
</reference>
<feature type="region of interest" description="Disordered" evidence="1">
    <location>
        <begin position="17"/>
        <end position="53"/>
    </location>
</feature>
<evidence type="ECO:0000256" key="1">
    <source>
        <dbReference type="SAM" id="MobiDB-lite"/>
    </source>
</evidence>
<dbReference type="AlphaFoldDB" id="A0A0A9BZQ2"/>
<sequence>MDKVLAFSILSASPADIATGAGAGLGGRWTRLSEGSGRPGGAREGEPTAEQGG</sequence>
<accession>A0A0A9BZQ2</accession>
<protein>
    <submittedName>
        <fullName evidence="2">Uncharacterized protein</fullName>
    </submittedName>
</protein>
<proteinExistence type="predicted"/>
<name>A0A0A9BZQ2_ARUDO</name>
<evidence type="ECO:0000313" key="2">
    <source>
        <dbReference type="EMBL" id="JAD69529.1"/>
    </source>
</evidence>
<organism evidence="2">
    <name type="scientific">Arundo donax</name>
    <name type="common">Giant reed</name>
    <name type="synonym">Donax arundinaceus</name>
    <dbReference type="NCBI Taxonomy" id="35708"/>
    <lineage>
        <taxon>Eukaryota</taxon>
        <taxon>Viridiplantae</taxon>
        <taxon>Streptophyta</taxon>
        <taxon>Embryophyta</taxon>
        <taxon>Tracheophyta</taxon>
        <taxon>Spermatophyta</taxon>
        <taxon>Magnoliopsida</taxon>
        <taxon>Liliopsida</taxon>
        <taxon>Poales</taxon>
        <taxon>Poaceae</taxon>
        <taxon>PACMAD clade</taxon>
        <taxon>Arundinoideae</taxon>
        <taxon>Arundineae</taxon>
        <taxon>Arundo</taxon>
    </lineage>
</organism>